<sequence length="470" mass="50427">MLWLLSIPVPTIGSTSELLLIRDTTDALRVTLFALPTQVSRSNTLARPHAIASFVKNHAKLITKRGAEQNDDEVVLVVLMLPTHADTWFAAGAVVARAVPLYEHTFERKNALPMTAENPIESDKLEVMYQTPLTLEETTLLQHTANAIQLATGLVDAPPNELHSDAFIAEARAVAERTKAAIVVIQSETLHEQRFGSIYGVGKAAIHKPALVCLSHVPEGAEGAKGVAMVGKGIIFDTSIKTRGSMVGMKRDMGGAASLLAAFEAACHANNTTDKTPLHVVLCVAENSVGPDSMRVDDVLVMYSGKTVEVNNTDAEGRLVLADGVAYAVKHLNPKVIVDMATLTGAQGIATGNRIGAIYTNDGSLEELAVKAGKVSGDLVHPMPYAPEFHRLEFTSNIANMMNSVKNRANGQVSCAGQFIANHLGDFEQTGKWLHVDMAFPVFTSDDERSTGFGVAFIQSLLKEIDNAGW</sequence>
<protein>
    <recommendedName>
        <fullName evidence="5">Cytosol aminopeptidase domain-containing protein</fullName>
    </recommendedName>
</protein>
<dbReference type="PRINTS" id="PR00481">
    <property type="entry name" value="LAMNOPPTDASE"/>
</dbReference>
<comment type="caution">
    <text evidence="6">The sequence shown here is derived from an EMBL/GenBank/DDBJ whole genome shotgun (WGS) entry which is preliminary data.</text>
</comment>
<dbReference type="CDD" id="cd00433">
    <property type="entry name" value="Peptidase_M17"/>
    <property type="match status" value="1"/>
</dbReference>
<dbReference type="Pfam" id="PF18295">
    <property type="entry name" value="Pdase_M17_N2"/>
    <property type="match status" value="1"/>
</dbReference>
<dbReference type="SUPFAM" id="SSF53187">
    <property type="entry name" value="Zn-dependent exopeptidases"/>
    <property type="match status" value="1"/>
</dbReference>
<evidence type="ECO:0000313" key="6">
    <source>
        <dbReference type="EMBL" id="RMX68200.1"/>
    </source>
</evidence>
<evidence type="ECO:0000256" key="2">
    <source>
        <dbReference type="ARBA" id="ARBA00022438"/>
    </source>
</evidence>
<dbReference type="InterPro" id="IPR000819">
    <property type="entry name" value="Peptidase_M17_C"/>
</dbReference>
<proteinExistence type="inferred from homology"/>
<dbReference type="Gene3D" id="3.40.50.10590">
    <property type="entry name" value="Zn-dependent exopeptidases"/>
    <property type="match status" value="1"/>
</dbReference>
<dbReference type="VEuPathDB" id="FungiDB:DD237_007814"/>
<dbReference type="GO" id="GO:0030145">
    <property type="term" value="F:manganese ion binding"/>
    <property type="evidence" value="ECO:0007669"/>
    <property type="project" value="InterPro"/>
</dbReference>
<dbReference type="AlphaFoldDB" id="A0A3M6VUT6"/>
<dbReference type="GO" id="GO:0070006">
    <property type="term" value="F:metalloaminopeptidase activity"/>
    <property type="evidence" value="ECO:0007669"/>
    <property type="project" value="InterPro"/>
</dbReference>
<dbReference type="InterPro" id="IPR041417">
    <property type="entry name" value="NPEPL1_N"/>
</dbReference>
<evidence type="ECO:0000256" key="1">
    <source>
        <dbReference type="ARBA" id="ARBA00009528"/>
    </source>
</evidence>
<dbReference type="InterPro" id="IPR011356">
    <property type="entry name" value="Leucine_aapep/pepB"/>
</dbReference>
<dbReference type="Proteomes" id="UP000282087">
    <property type="component" value="Unassembled WGS sequence"/>
</dbReference>
<dbReference type="PANTHER" id="PTHR11963:SF48">
    <property type="entry name" value="DIPEPTIDASE B, ISOFORM A"/>
    <property type="match status" value="1"/>
</dbReference>
<evidence type="ECO:0000256" key="3">
    <source>
        <dbReference type="ARBA" id="ARBA00022670"/>
    </source>
</evidence>
<keyword evidence="2" id="KW-0031">Aminopeptidase</keyword>
<dbReference type="Pfam" id="PF00883">
    <property type="entry name" value="Peptidase_M17"/>
    <property type="match status" value="1"/>
</dbReference>
<evidence type="ECO:0000313" key="7">
    <source>
        <dbReference type="Proteomes" id="UP000282087"/>
    </source>
</evidence>
<dbReference type="STRING" id="542832.A0A3M6VUT6"/>
<reference evidence="6 7" key="1">
    <citation type="submission" date="2018-06" db="EMBL/GenBank/DDBJ databases">
        <title>Comparative genomics of downy mildews reveals potential adaptations to biotrophy.</title>
        <authorList>
            <person name="Fletcher K."/>
            <person name="Klosterman S.J."/>
            <person name="Derevnina L."/>
            <person name="Martin F."/>
            <person name="Koike S."/>
            <person name="Reyes Chin-Wo S."/>
            <person name="Mou B."/>
            <person name="Michelmore R."/>
        </authorList>
    </citation>
    <scope>NUCLEOTIDE SEQUENCE [LARGE SCALE GENOMIC DNA]</scope>
    <source>
        <strain evidence="6 7">R14</strain>
    </source>
</reference>
<dbReference type="EMBL" id="QLLG01000096">
    <property type="protein sequence ID" value="RMX68200.1"/>
    <property type="molecule type" value="Genomic_DNA"/>
</dbReference>
<dbReference type="PANTHER" id="PTHR11963">
    <property type="entry name" value="LEUCINE AMINOPEPTIDASE-RELATED"/>
    <property type="match status" value="1"/>
</dbReference>
<keyword evidence="7" id="KW-1185">Reference proteome</keyword>
<feature type="domain" description="Cytosol aminopeptidase" evidence="5">
    <location>
        <begin position="312"/>
        <end position="319"/>
    </location>
</feature>
<gene>
    <name evidence="6" type="ORF">DD238_007144</name>
</gene>
<dbReference type="Gene3D" id="3.40.630.10">
    <property type="entry name" value="Zn peptidases"/>
    <property type="match status" value="1"/>
</dbReference>
<name>A0A3M6VUT6_9STRA</name>
<organism evidence="6 7">
    <name type="scientific">Peronospora effusa</name>
    <dbReference type="NCBI Taxonomy" id="542832"/>
    <lineage>
        <taxon>Eukaryota</taxon>
        <taxon>Sar</taxon>
        <taxon>Stramenopiles</taxon>
        <taxon>Oomycota</taxon>
        <taxon>Peronosporomycetes</taxon>
        <taxon>Peronosporales</taxon>
        <taxon>Peronosporaceae</taxon>
        <taxon>Peronospora</taxon>
    </lineage>
</organism>
<dbReference type="GO" id="GO:0005737">
    <property type="term" value="C:cytoplasm"/>
    <property type="evidence" value="ECO:0007669"/>
    <property type="project" value="InterPro"/>
</dbReference>
<comment type="similarity">
    <text evidence="1">Belongs to the peptidase M17 family.</text>
</comment>
<keyword evidence="3" id="KW-0645">Protease</keyword>
<dbReference type="PROSITE" id="PS00631">
    <property type="entry name" value="CYTOSOL_AP"/>
    <property type="match status" value="1"/>
</dbReference>
<evidence type="ECO:0000259" key="5">
    <source>
        <dbReference type="PROSITE" id="PS00631"/>
    </source>
</evidence>
<dbReference type="VEuPathDB" id="FungiDB:DD237_007813"/>
<accession>A0A3M6VUT6</accession>
<dbReference type="GO" id="GO:0006508">
    <property type="term" value="P:proteolysis"/>
    <property type="evidence" value="ECO:0007669"/>
    <property type="project" value="UniProtKB-KW"/>
</dbReference>
<keyword evidence="4" id="KW-0378">Hydrolase</keyword>
<evidence type="ECO:0000256" key="4">
    <source>
        <dbReference type="ARBA" id="ARBA00022801"/>
    </source>
</evidence>